<dbReference type="EMBL" id="AC113585">
    <property type="protein sequence ID" value="AAX79560.1"/>
    <property type="molecule type" value="Genomic_DNA"/>
</dbReference>
<dbReference type="GeneID" id="3657430"/>
<dbReference type="PaxDb" id="5691-AAZ11433"/>
<reference evidence="2" key="4">
    <citation type="submission" date="2005-04" db="EMBL/GenBank/DDBJ databases">
        <title>.</title>
        <authorList>
            <person name="Ghedin E."/>
            <person name="Blandin G."/>
            <person name="Bartholomeu D."/>
            <person name="Caler E."/>
            <person name="Haas B."/>
            <person name="Hannick L."/>
            <person name="Shallom J."/>
            <person name="Hou L."/>
            <person name="Djikeng A."/>
            <person name="Feldblyum T."/>
            <person name="Hostetler J."/>
            <person name="Johnson J."/>
            <person name="Jones K."/>
            <person name="Koo H.L."/>
            <person name="Larkin C."/>
            <person name="Pai G."/>
            <person name="Peterson J."/>
            <person name="Khalak H.G."/>
            <person name="Salzberg S."/>
            <person name="Simpson A.J."/>
            <person name="Tallon L."/>
            <person name="Van Aken S."/>
            <person name="Wanless D."/>
            <person name="White O."/>
            <person name="Wortman J."/>
            <person name="Fraser C.M."/>
            <person name="El-Sayed N.M.A."/>
        </authorList>
    </citation>
    <scope>NUCLEOTIDE SEQUENCE</scope>
    <source>
        <strain evidence="2">GUTat10.1</strain>
    </source>
</reference>
<dbReference type="InParanoid" id="Q57Z73"/>
<evidence type="ECO:0000313" key="4">
    <source>
        <dbReference type="Proteomes" id="UP000008524"/>
    </source>
</evidence>
<dbReference type="RefSeq" id="XP_844992.1">
    <property type="nucleotide sequence ID" value="XM_839899.1"/>
</dbReference>
<evidence type="ECO:0000313" key="3">
    <source>
        <dbReference type="EMBL" id="AAZ11433.1"/>
    </source>
</evidence>
<dbReference type="Proteomes" id="UP000008524">
    <property type="component" value="Chromosome 5"/>
</dbReference>
<sequence>MATRPNMTLTRDEVHEFVRVLRAEMEKPAFIESVRAAALKEPIPTSLLELLLIYEKKQVEFLTNHNANRQQGAQNQQGSVEGGDIDGNAGDDTTASLTGARILEELKMAVTGYPDPETTSLIKAMCMVEESQLLTISATTPELQPLMGNHNCNDPSHSHSHSHEHGHSHDHGHSHSHGHCHGHGPSQEQMMMMQMAMQSLTPAMRTDMENIQRSIMSGQRLTPEQATKMRNIQMHTMAFMNTVKRFGRGGGTGTPPTAQ</sequence>
<accession>Q57Z73</accession>
<dbReference type="EMBL" id="CP000068">
    <property type="protein sequence ID" value="AAZ11433.1"/>
    <property type="molecule type" value="Genomic_DNA"/>
</dbReference>
<evidence type="ECO:0000313" key="2">
    <source>
        <dbReference type="EMBL" id="AAX79560.1"/>
    </source>
</evidence>
<dbReference type="KEGG" id="tbr:Tb927.5.3200"/>
<evidence type="ECO:0000256" key="1">
    <source>
        <dbReference type="SAM" id="MobiDB-lite"/>
    </source>
</evidence>
<feature type="compositionally biased region" description="Low complexity" evidence="1">
    <location>
        <begin position="68"/>
        <end position="78"/>
    </location>
</feature>
<reference evidence="3" key="2">
    <citation type="journal article" date="2005" name="Science">
        <title>Comparative genomics of trypanosomatid parasitic protozoa.</title>
        <authorList>
            <person name="El-Sayed N.M."/>
            <person name="Myler P.J."/>
            <person name="Blandin G."/>
            <person name="Berriman M."/>
            <person name="Crabtree J."/>
            <person name="Aggarwal G."/>
            <person name="Caler E."/>
            <person name="Renauld H."/>
            <person name="Worthey E.A."/>
            <person name="Hertz-Fowler C."/>
            <person name="Ghedin E."/>
            <person name="Peacock C."/>
            <person name="Bartholomeu D.C."/>
            <person name="Haas B.J."/>
            <person name="Tran A.N."/>
            <person name="Wortman J.R."/>
            <person name="Alsmark U.C."/>
            <person name="Angiuoli S."/>
            <person name="Anupama A."/>
            <person name="Badger J."/>
            <person name="Bringaud F."/>
            <person name="Cadag E."/>
            <person name="Carlton J.M."/>
            <person name="Cerqueira G.C."/>
            <person name="Creasy T."/>
            <person name="Delcher A.L."/>
            <person name="Djikeng A."/>
            <person name="Embley T.M."/>
            <person name="Hauser C."/>
            <person name="Ivens A.C."/>
            <person name="Kummerfeld S.K."/>
            <person name="Pereira-Leal J.B."/>
            <person name="Nilsson D."/>
            <person name="Peterson J."/>
            <person name="Salzberg S.L."/>
            <person name="Shallom J."/>
            <person name="Silva J.C."/>
            <person name="Sundaram J."/>
            <person name="Westenberger S."/>
            <person name="White O."/>
            <person name="Melville S.E."/>
            <person name="Donelson J.E."/>
            <person name="Andersson B."/>
            <person name="Stuart K.D."/>
            <person name="Hall N."/>
        </authorList>
    </citation>
    <scope>NUCLEOTIDE SEQUENCE</scope>
    <source>
        <strain evidence="3">927/4 GUTat10.1</strain>
    </source>
</reference>
<dbReference type="eggNOG" id="ENOG502S48X">
    <property type="taxonomic scope" value="Eukaryota"/>
</dbReference>
<dbReference type="VEuPathDB" id="TriTrypDB:Tb927.5.3200"/>
<accession>D6XGQ6</accession>
<dbReference type="OrthoDB" id="273155at2759"/>
<feature type="region of interest" description="Disordered" evidence="1">
    <location>
        <begin position="145"/>
        <end position="186"/>
    </location>
</feature>
<feature type="compositionally biased region" description="Basic and acidic residues" evidence="1">
    <location>
        <begin position="161"/>
        <end position="173"/>
    </location>
</feature>
<dbReference type="AlphaFoldDB" id="Q57Z73"/>
<keyword evidence="4" id="KW-1185">Reference proteome</keyword>
<reference evidence="3 4" key="3">
    <citation type="journal article" date="2005" name="Science">
        <title>The genome of the African trypanosome Trypanosoma brucei.</title>
        <authorList>
            <person name="Berriman M."/>
            <person name="Ghedin E."/>
            <person name="Hertz-Fowler C."/>
            <person name="Blandin G."/>
            <person name="Renauld H."/>
            <person name="Bartholomeu D.C."/>
            <person name="Lennard N.J."/>
            <person name="Caler E."/>
            <person name="Hamlin N.E."/>
            <person name="Haas B."/>
            <person name="Bohme U."/>
            <person name="Hannick L."/>
            <person name="Aslett M.A."/>
            <person name="Shallom J."/>
            <person name="Marcello L."/>
            <person name="Hou L."/>
            <person name="Wickstead B."/>
            <person name="Alsmark U.C."/>
            <person name="Arrowsmith C."/>
            <person name="Atkin R.J."/>
            <person name="Barron A.J."/>
            <person name="Bringaud F."/>
            <person name="Brooks K."/>
            <person name="Carrington M."/>
            <person name="Cherevach I."/>
            <person name="Chillingworth T.J."/>
            <person name="Churcher C."/>
            <person name="Clark L.N."/>
            <person name="Corton C.H."/>
            <person name="Cronin A."/>
            <person name="Davies R.M."/>
            <person name="Doggett J."/>
            <person name="Djikeng A."/>
            <person name="Feldblyum T."/>
            <person name="Field M.C."/>
            <person name="Fraser A."/>
            <person name="Goodhead I."/>
            <person name="Hance Z."/>
            <person name="Harper D."/>
            <person name="Harris B.R."/>
            <person name="Hauser H."/>
            <person name="Hostetler J."/>
            <person name="Ivens A."/>
            <person name="Jagels K."/>
            <person name="Johnson D."/>
            <person name="Johnson J."/>
            <person name="Jones K."/>
            <person name="Kerhornou A.X."/>
            <person name="Koo H."/>
            <person name="Larke N."/>
            <person name="Landfear S."/>
            <person name="Larkin C."/>
            <person name="Leech V."/>
            <person name="Line A."/>
            <person name="Lord A."/>
            <person name="Macleod A."/>
            <person name="Mooney P.J."/>
            <person name="Moule S."/>
            <person name="Martin D.M."/>
            <person name="Morgan G.W."/>
            <person name="Mungall K."/>
            <person name="Norbertczak H."/>
            <person name="Ormond D."/>
            <person name="Pai G."/>
            <person name="Peacock C.S."/>
            <person name="Peterson J."/>
            <person name="Quail M.A."/>
            <person name="Rabbinowitsch E."/>
            <person name="Rajandream M.A."/>
            <person name="Reitter C."/>
            <person name="Salzberg S.L."/>
            <person name="Sanders M."/>
            <person name="Schobel S."/>
            <person name="Sharp S."/>
            <person name="Simmonds M."/>
            <person name="Simpson A.J."/>
            <person name="Tallon L."/>
            <person name="Turner C.M."/>
            <person name="Tait A."/>
            <person name="Tivey A.R."/>
            <person name="Van Aken S."/>
            <person name="Walker D."/>
            <person name="Wanless D."/>
            <person name="Wang S."/>
            <person name="White B."/>
            <person name="White O."/>
            <person name="Whitehead S."/>
            <person name="Woodward J."/>
            <person name="Wortman J."/>
            <person name="Adams M.D."/>
            <person name="Embley T.M."/>
            <person name="Gull K."/>
            <person name="Ullu E."/>
            <person name="Barry J.D."/>
            <person name="Fairlamb A.H."/>
            <person name="Opperdoes F."/>
            <person name="Barrell B.G."/>
            <person name="Donelson J.E."/>
            <person name="Hall N."/>
            <person name="Fraser C.M."/>
            <person name="Melville S.E."/>
            <person name="El-Sayed N.M."/>
        </authorList>
    </citation>
    <scope>NUCLEOTIDE SEQUENCE [LARGE SCALE GENOMIC DNA]</scope>
    <source>
        <strain evidence="3 4">927/4 GUTat10.1</strain>
    </source>
</reference>
<reference evidence="3" key="5">
    <citation type="submission" date="2005-04" db="EMBL/GenBank/DDBJ databases">
        <title>Sequencing, closure, and annotation of Trypanosoma brucei chromosomes 2 through 8.</title>
        <authorList>
            <person name="Ghedin E."/>
            <person name="Blandin G."/>
            <person name="Bartholomeu D."/>
            <person name="Caler E."/>
            <person name="Haas B."/>
            <person name="Hannick L."/>
            <person name="Shallom J."/>
            <person name="Hou L."/>
            <person name="Djikeng A."/>
            <person name="Feldblyum T."/>
            <person name="Hostetler J."/>
            <person name="Johnson J."/>
            <person name="Jones K."/>
            <person name="Koo H.L."/>
            <person name="Larkin C."/>
            <person name="Pai G."/>
            <person name="Peterson J."/>
            <person name="Khalak H.G."/>
            <person name="Salzberg S."/>
            <person name="Simpson A.J."/>
            <person name="Tallon L."/>
            <person name="Van Aken S."/>
            <person name="Wanless D."/>
            <person name="White O."/>
            <person name="Wortman J."/>
            <person name="Fraser C.M."/>
            <person name="El-Sayed N.M.A."/>
        </authorList>
    </citation>
    <scope>NUCLEOTIDE SEQUENCE</scope>
    <source>
        <strain evidence="3">927/4 GUTat10.1</strain>
    </source>
</reference>
<gene>
    <name evidence="3" type="primary">Tb05.27M3.250</name>
    <name evidence="2" type="ORF">Tb927.5.3200</name>
</gene>
<name>Q57Z73_TRYB2</name>
<organism evidence="2 4">
    <name type="scientific">Trypanosoma brucei brucei (strain 927/4 GUTat10.1)</name>
    <dbReference type="NCBI Taxonomy" id="185431"/>
    <lineage>
        <taxon>Eukaryota</taxon>
        <taxon>Discoba</taxon>
        <taxon>Euglenozoa</taxon>
        <taxon>Kinetoplastea</taxon>
        <taxon>Metakinetoplastina</taxon>
        <taxon>Trypanosomatida</taxon>
        <taxon>Trypanosomatidae</taxon>
        <taxon>Trypanosoma</taxon>
    </lineage>
</organism>
<dbReference type="GO" id="GO:0005794">
    <property type="term" value="C:Golgi apparatus"/>
    <property type="evidence" value="ECO:0006056"/>
    <property type="project" value="Others"/>
</dbReference>
<dbReference type="OMA" id="DYFTNHY"/>
<protein>
    <submittedName>
        <fullName evidence="2">Uncharacterized protein</fullName>
    </submittedName>
</protein>
<proteinExistence type="predicted"/>
<feature type="region of interest" description="Disordered" evidence="1">
    <location>
        <begin position="68"/>
        <end position="93"/>
    </location>
</feature>
<dbReference type="GO" id="GO:0005737">
    <property type="term" value="C:cytoplasm"/>
    <property type="evidence" value="ECO:0006056"/>
    <property type="project" value="Others"/>
</dbReference>
<reference evidence="2" key="1">
    <citation type="submission" date="2002-04" db="EMBL/GenBank/DDBJ databases">
        <authorList>
            <person name="El-Sayed N.M."/>
            <person name="Khalak H."/>
            <person name="Adams M.D."/>
        </authorList>
    </citation>
    <scope>NUCLEOTIDE SEQUENCE</scope>
    <source>
        <strain evidence="2">GUTat10.1</strain>
    </source>
</reference>